<feature type="compositionally biased region" description="Low complexity" evidence="11">
    <location>
        <begin position="496"/>
        <end position="507"/>
    </location>
</feature>
<dbReference type="SUPFAM" id="SSF81321">
    <property type="entry name" value="Family A G protein-coupled receptor-like"/>
    <property type="match status" value="1"/>
</dbReference>
<evidence type="ECO:0000313" key="14">
    <source>
        <dbReference type="Proteomes" id="UP000762676"/>
    </source>
</evidence>
<gene>
    <name evidence="13" type="ORF">ElyMa_004277700</name>
</gene>
<dbReference type="Gene3D" id="1.20.1070.10">
    <property type="entry name" value="Rhodopsin 7-helix transmembrane proteins"/>
    <property type="match status" value="1"/>
</dbReference>
<keyword evidence="2" id="KW-1003">Cell membrane</keyword>
<dbReference type="CDD" id="cd15196">
    <property type="entry name" value="7tmA_Vasopressin_Oxytocin"/>
    <property type="match status" value="1"/>
</dbReference>
<name>A0AAV4GVT2_9GAST</name>
<comment type="caution">
    <text evidence="13">The sequence shown here is derived from an EMBL/GenBank/DDBJ whole genome shotgun (WGS) entry which is preliminary data.</text>
</comment>
<keyword evidence="6 10" id="KW-0472">Membrane</keyword>
<feature type="transmembrane region" description="Helical" evidence="10">
    <location>
        <begin position="281"/>
        <end position="303"/>
    </location>
</feature>
<dbReference type="AlphaFoldDB" id="A0AAV4GVT2"/>
<protein>
    <submittedName>
        <fullName evidence="13">Conopressin receptor</fullName>
    </submittedName>
</protein>
<dbReference type="GO" id="GO:0032870">
    <property type="term" value="P:cellular response to hormone stimulus"/>
    <property type="evidence" value="ECO:0007669"/>
    <property type="project" value="TreeGrafter"/>
</dbReference>
<feature type="transmembrane region" description="Helical" evidence="10">
    <location>
        <begin position="113"/>
        <end position="134"/>
    </location>
</feature>
<dbReference type="Proteomes" id="UP000762676">
    <property type="component" value="Unassembled WGS sequence"/>
</dbReference>
<keyword evidence="8 10" id="KW-0325">Glycoprotein</keyword>
<feature type="transmembrane region" description="Helical" evidence="10">
    <location>
        <begin position="225"/>
        <end position="246"/>
    </location>
</feature>
<dbReference type="PANTHER" id="PTHR24241">
    <property type="entry name" value="NEUROPEPTIDE RECEPTOR-RELATED G-PROTEIN COUPLED RECEPTOR"/>
    <property type="match status" value="1"/>
</dbReference>
<feature type="transmembrane region" description="Helical" evidence="10">
    <location>
        <begin position="401"/>
        <end position="423"/>
    </location>
</feature>
<dbReference type="Pfam" id="PF00001">
    <property type="entry name" value="7tm_1"/>
    <property type="match status" value="1"/>
</dbReference>
<comment type="similarity">
    <text evidence="10">Belongs to the G-protein coupled receptor 1 family. Vasopressin/oxytocin receptor subfamily.</text>
</comment>
<feature type="transmembrane region" description="Helical" evidence="10">
    <location>
        <begin position="146"/>
        <end position="164"/>
    </location>
</feature>
<dbReference type="InterPro" id="IPR017452">
    <property type="entry name" value="GPCR_Rhodpsn_7TM"/>
</dbReference>
<keyword evidence="9 10" id="KW-0807">Transducer</keyword>
<feature type="domain" description="G-protein coupled receptors family 1 profile" evidence="12">
    <location>
        <begin position="126"/>
        <end position="454"/>
    </location>
</feature>
<proteinExistence type="inferred from homology"/>
<reference evidence="13 14" key="1">
    <citation type="journal article" date="2021" name="Elife">
        <title>Chloroplast acquisition without the gene transfer in kleptoplastic sea slugs, Plakobranchus ocellatus.</title>
        <authorList>
            <person name="Maeda T."/>
            <person name="Takahashi S."/>
            <person name="Yoshida T."/>
            <person name="Shimamura S."/>
            <person name="Takaki Y."/>
            <person name="Nagai Y."/>
            <person name="Toyoda A."/>
            <person name="Suzuki Y."/>
            <person name="Arimoto A."/>
            <person name="Ishii H."/>
            <person name="Satoh N."/>
            <person name="Nishiyama T."/>
            <person name="Hasebe M."/>
            <person name="Maruyama T."/>
            <person name="Minagawa J."/>
            <person name="Obokata J."/>
            <person name="Shigenobu S."/>
        </authorList>
    </citation>
    <scope>NUCLEOTIDE SEQUENCE [LARGE SCALE GENOMIC DNA]</scope>
</reference>
<dbReference type="PRINTS" id="PR00237">
    <property type="entry name" value="GPCRRHODOPSN"/>
</dbReference>
<feature type="region of interest" description="Disordered" evidence="11">
    <location>
        <begin position="20"/>
        <end position="39"/>
    </location>
</feature>
<evidence type="ECO:0000256" key="1">
    <source>
        <dbReference type="ARBA" id="ARBA00004651"/>
    </source>
</evidence>
<evidence type="ECO:0000256" key="10">
    <source>
        <dbReference type="RuleBase" id="RU046427"/>
    </source>
</evidence>
<evidence type="ECO:0000259" key="12">
    <source>
        <dbReference type="PROSITE" id="PS50262"/>
    </source>
</evidence>
<evidence type="ECO:0000313" key="13">
    <source>
        <dbReference type="EMBL" id="GFR89411.1"/>
    </source>
</evidence>
<evidence type="ECO:0000256" key="4">
    <source>
        <dbReference type="ARBA" id="ARBA00022989"/>
    </source>
</evidence>
<sequence>MVLTLNLTAKQALSFLPSTPASNGNKITPGPELARHHTRDPRFTSQANNALLLHWTPMSPFSEVLEAESIVTYQDNESAAAAGQSNFSTITPDNVSQSPVVMDFNEGLRKAEIGVLAAILYLALFGNGIVLLVLRLRRQKLSRMQWFIAHLAIADMFVAFFNVLPQLMWDILGTFHGNDFLCKIVAYFQLVAMYASSWVLVMAAVDRYVSICHPLTSQTLTPKRVHVMISLAWTMSLAFSLPQFFIFSYTDPYGDGHTCHASFVEDWGIQAYIVYVFLSDYAIPFVILAFCYGTICHVVSISVGSKESKIVYRSVRKGNTESDSRSFRFRISFHSSTSQRSSGLLESDRMRKGAMSGLNRSGGSSVFGSSGQLVTSPALESKKPRAYQRGVSRSKIKTIKLTLTVVLCYLICWAPYFFVQLYSVFGGEKYLEHPAVVLLMLMASLNSCTNPWIYLAFSGCKCPSRQQTRRVSRSWGLSTHLTSAADSHDRDSRTHSQVSARSSNISVSSAVYHPAPKSNRNIPRSKCGQY</sequence>
<keyword evidence="3 10" id="KW-0812">Transmembrane</keyword>
<evidence type="ECO:0000256" key="2">
    <source>
        <dbReference type="ARBA" id="ARBA00022475"/>
    </source>
</evidence>
<feature type="transmembrane region" description="Helical" evidence="10">
    <location>
        <begin position="184"/>
        <end position="205"/>
    </location>
</feature>
<evidence type="ECO:0000256" key="3">
    <source>
        <dbReference type="ARBA" id="ARBA00022692"/>
    </source>
</evidence>
<dbReference type="InterPro" id="IPR001817">
    <property type="entry name" value="Vasoprsn_rcpt"/>
</dbReference>
<dbReference type="EMBL" id="BMAT01008625">
    <property type="protein sequence ID" value="GFR89411.1"/>
    <property type="molecule type" value="Genomic_DNA"/>
</dbReference>
<keyword evidence="14" id="KW-1185">Reference proteome</keyword>
<dbReference type="GO" id="GO:0005886">
    <property type="term" value="C:plasma membrane"/>
    <property type="evidence" value="ECO:0007669"/>
    <property type="project" value="UniProtKB-SubCell"/>
</dbReference>
<evidence type="ECO:0000256" key="8">
    <source>
        <dbReference type="ARBA" id="ARBA00023180"/>
    </source>
</evidence>
<keyword evidence="7 10" id="KW-0675">Receptor</keyword>
<keyword evidence="5 10" id="KW-0297">G-protein coupled receptor</keyword>
<evidence type="ECO:0000256" key="11">
    <source>
        <dbReference type="SAM" id="MobiDB-lite"/>
    </source>
</evidence>
<organism evidence="13 14">
    <name type="scientific">Elysia marginata</name>
    <dbReference type="NCBI Taxonomy" id="1093978"/>
    <lineage>
        <taxon>Eukaryota</taxon>
        <taxon>Metazoa</taxon>
        <taxon>Spiralia</taxon>
        <taxon>Lophotrochozoa</taxon>
        <taxon>Mollusca</taxon>
        <taxon>Gastropoda</taxon>
        <taxon>Heterobranchia</taxon>
        <taxon>Euthyneura</taxon>
        <taxon>Panpulmonata</taxon>
        <taxon>Sacoglossa</taxon>
        <taxon>Placobranchoidea</taxon>
        <taxon>Plakobranchidae</taxon>
        <taxon>Elysia</taxon>
    </lineage>
</organism>
<keyword evidence="4 10" id="KW-1133">Transmembrane helix</keyword>
<dbReference type="InterPro" id="IPR000276">
    <property type="entry name" value="GPCR_Rhodpsn"/>
</dbReference>
<evidence type="ECO:0000256" key="7">
    <source>
        <dbReference type="ARBA" id="ARBA00023170"/>
    </source>
</evidence>
<dbReference type="GO" id="GO:0042277">
    <property type="term" value="F:peptide binding"/>
    <property type="evidence" value="ECO:0007669"/>
    <property type="project" value="TreeGrafter"/>
</dbReference>
<evidence type="ECO:0000256" key="5">
    <source>
        <dbReference type="ARBA" id="ARBA00023040"/>
    </source>
</evidence>
<dbReference type="PANTHER" id="PTHR24241:SF161">
    <property type="entry name" value="G-PROTEIN COUPLED RECEPTORS FAMILY 1 PROFILE DOMAIN-CONTAINING PROTEIN"/>
    <property type="match status" value="1"/>
</dbReference>
<feature type="region of interest" description="Disordered" evidence="11">
    <location>
        <begin position="486"/>
        <end position="507"/>
    </location>
</feature>
<dbReference type="PROSITE" id="PS50262">
    <property type="entry name" value="G_PROTEIN_RECEP_F1_2"/>
    <property type="match status" value="1"/>
</dbReference>
<evidence type="ECO:0000256" key="6">
    <source>
        <dbReference type="ARBA" id="ARBA00023136"/>
    </source>
</evidence>
<dbReference type="GO" id="GO:0005000">
    <property type="term" value="F:vasopressin receptor activity"/>
    <property type="evidence" value="ECO:0007669"/>
    <property type="project" value="InterPro"/>
</dbReference>
<feature type="transmembrane region" description="Helical" evidence="10">
    <location>
        <begin position="435"/>
        <end position="457"/>
    </location>
</feature>
<comment type="subcellular location">
    <subcellularLocation>
        <location evidence="1 10">Cell membrane</location>
        <topology evidence="1 10">Multi-pass membrane protein</topology>
    </subcellularLocation>
</comment>
<evidence type="ECO:0000256" key="9">
    <source>
        <dbReference type="ARBA" id="ARBA00023224"/>
    </source>
</evidence>
<accession>A0AAV4GVT2</accession>
<dbReference type="PRINTS" id="PR00896">
    <property type="entry name" value="VASOPRESSINR"/>
</dbReference>